<protein>
    <submittedName>
        <fullName evidence="2">Uncharacterized protein</fullName>
    </submittedName>
</protein>
<dbReference type="VEuPathDB" id="FungiDB:JI435_432330"/>
<evidence type="ECO:0000313" key="2">
    <source>
        <dbReference type="EMBL" id="QRC95499.1"/>
    </source>
</evidence>
<keyword evidence="3" id="KW-1185">Reference proteome</keyword>
<reference evidence="3" key="1">
    <citation type="journal article" date="2021" name="BMC Genomics">
        <title>Chromosome-level genome assembly and manually-curated proteome of model necrotroph Parastagonospora nodorum Sn15 reveals a genome-wide trove of candidate effector homologs, and redundancy of virulence-related functions within an accessory chromosome.</title>
        <authorList>
            <person name="Bertazzoni S."/>
            <person name="Jones D.A.B."/>
            <person name="Phan H.T."/>
            <person name="Tan K.-C."/>
            <person name="Hane J.K."/>
        </authorList>
    </citation>
    <scope>NUCLEOTIDE SEQUENCE [LARGE SCALE GENOMIC DNA]</scope>
    <source>
        <strain evidence="3">SN15 / ATCC MYA-4574 / FGSC 10173)</strain>
    </source>
</reference>
<proteinExistence type="predicted"/>
<evidence type="ECO:0000256" key="1">
    <source>
        <dbReference type="SAM" id="MobiDB-lite"/>
    </source>
</evidence>
<dbReference type="AlphaFoldDB" id="A0A7U2EYP3"/>
<dbReference type="EMBL" id="CP069027">
    <property type="protein sequence ID" value="QRC95499.1"/>
    <property type="molecule type" value="Genomic_DNA"/>
</dbReference>
<sequence length="60" mass="6769">MREQAGEFEHAAHDESAGIAEGKRRGRGREGTETEEACDEEATEGKENMRQKLGDWRDGY</sequence>
<feature type="region of interest" description="Disordered" evidence="1">
    <location>
        <begin position="1"/>
        <end position="60"/>
    </location>
</feature>
<feature type="compositionally biased region" description="Basic and acidic residues" evidence="1">
    <location>
        <begin position="43"/>
        <end position="60"/>
    </location>
</feature>
<evidence type="ECO:0000313" key="3">
    <source>
        <dbReference type="Proteomes" id="UP000663193"/>
    </source>
</evidence>
<organism evidence="2 3">
    <name type="scientific">Phaeosphaeria nodorum (strain SN15 / ATCC MYA-4574 / FGSC 10173)</name>
    <name type="common">Glume blotch fungus</name>
    <name type="synonym">Parastagonospora nodorum</name>
    <dbReference type="NCBI Taxonomy" id="321614"/>
    <lineage>
        <taxon>Eukaryota</taxon>
        <taxon>Fungi</taxon>
        <taxon>Dikarya</taxon>
        <taxon>Ascomycota</taxon>
        <taxon>Pezizomycotina</taxon>
        <taxon>Dothideomycetes</taxon>
        <taxon>Pleosporomycetidae</taxon>
        <taxon>Pleosporales</taxon>
        <taxon>Pleosporineae</taxon>
        <taxon>Phaeosphaeriaceae</taxon>
        <taxon>Parastagonospora</taxon>
    </lineage>
</organism>
<gene>
    <name evidence="2" type="ORF">JI435_432330</name>
</gene>
<feature type="compositionally biased region" description="Acidic residues" evidence="1">
    <location>
        <begin position="33"/>
        <end position="42"/>
    </location>
</feature>
<name>A0A7U2EYP3_PHANO</name>
<accession>A0A7U2EYP3</accession>
<dbReference type="Proteomes" id="UP000663193">
    <property type="component" value="Chromosome 5"/>
</dbReference>
<feature type="compositionally biased region" description="Basic and acidic residues" evidence="1">
    <location>
        <begin position="1"/>
        <end position="16"/>
    </location>
</feature>